<organism evidence="2 3">
    <name type="scientific">Streptomyces huasconensis</name>
    <dbReference type="NCBI Taxonomy" id="1854574"/>
    <lineage>
        <taxon>Bacteria</taxon>
        <taxon>Bacillati</taxon>
        <taxon>Actinomycetota</taxon>
        <taxon>Actinomycetes</taxon>
        <taxon>Kitasatosporales</taxon>
        <taxon>Streptomycetaceae</taxon>
        <taxon>Streptomyces</taxon>
    </lineage>
</organism>
<name>A0ABV3LWH7_9ACTN</name>
<evidence type="ECO:0000313" key="3">
    <source>
        <dbReference type="Proteomes" id="UP001553843"/>
    </source>
</evidence>
<keyword evidence="3" id="KW-1185">Reference proteome</keyword>
<comment type="caution">
    <text evidence="2">The sequence shown here is derived from an EMBL/GenBank/DDBJ whole genome shotgun (WGS) entry which is preliminary data.</text>
</comment>
<dbReference type="EMBL" id="JBEYRS010000006">
    <property type="protein sequence ID" value="MEW2363818.1"/>
    <property type="molecule type" value="Genomic_DNA"/>
</dbReference>
<accession>A0ABV3LWH7</accession>
<gene>
    <name evidence="2" type="ORF">AB0887_17960</name>
</gene>
<evidence type="ECO:0000256" key="1">
    <source>
        <dbReference type="SAM" id="MobiDB-lite"/>
    </source>
</evidence>
<proteinExistence type="predicted"/>
<feature type="region of interest" description="Disordered" evidence="1">
    <location>
        <begin position="1"/>
        <end position="26"/>
    </location>
</feature>
<evidence type="ECO:0000313" key="2">
    <source>
        <dbReference type="EMBL" id="MEW2363818.1"/>
    </source>
</evidence>
<dbReference type="Proteomes" id="UP001553843">
    <property type="component" value="Unassembled WGS sequence"/>
</dbReference>
<reference evidence="2 3" key="1">
    <citation type="submission" date="2024-06" db="EMBL/GenBank/DDBJ databases">
        <title>The Natural Products Discovery Center: Release of the First 8490 Sequenced Strains for Exploring Actinobacteria Biosynthetic Diversity.</title>
        <authorList>
            <person name="Kalkreuter E."/>
            <person name="Kautsar S.A."/>
            <person name="Yang D."/>
            <person name="Bader C.D."/>
            <person name="Teijaro C.N."/>
            <person name="Fluegel L."/>
            <person name="Davis C.M."/>
            <person name="Simpson J.R."/>
            <person name="Lauterbach L."/>
            <person name="Steele A.D."/>
            <person name="Gui C."/>
            <person name="Meng S."/>
            <person name="Li G."/>
            <person name="Viehrig K."/>
            <person name="Ye F."/>
            <person name="Su P."/>
            <person name="Kiefer A.F."/>
            <person name="Nichols A."/>
            <person name="Cepeda A.J."/>
            <person name="Yan W."/>
            <person name="Fan B."/>
            <person name="Jiang Y."/>
            <person name="Adhikari A."/>
            <person name="Zheng C.-J."/>
            <person name="Schuster L."/>
            <person name="Cowan T.M."/>
            <person name="Smanski M.J."/>
            <person name="Chevrette M.G."/>
            <person name="De Carvalho L.P.S."/>
            <person name="Shen B."/>
        </authorList>
    </citation>
    <scope>NUCLEOTIDE SEQUENCE [LARGE SCALE GENOMIC DNA]</scope>
    <source>
        <strain evidence="2 3">NPDC047833</strain>
    </source>
</reference>
<feature type="compositionally biased region" description="Polar residues" evidence="1">
    <location>
        <begin position="9"/>
        <end position="26"/>
    </location>
</feature>
<dbReference type="RefSeq" id="WP_359779507.1">
    <property type="nucleotide sequence ID" value="NZ_JBEYRR010000006.1"/>
</dbReference>
<protein>
    <submittedName>
        <fullName evidence="2">Uncharacterized protein</fullName>
    </submittedName>
</protein>
<sequence length="67" mass="7390">MTLLRENFTEPQHPNTITSHDPTAPVSVSSEWEMPAISGILGMVIREVELRIPRVSTSMSLPKTSEG</sequence>